<evidence type="ECO:0000313" key="3">
    <source>
        <dbReference type="RefSeq" id="XP_033536419.1"/>
    </source>
</evidence>
<dbReference type="GeneID" id="54418535"/>
<protein>
    <submittedName>
        <fullName evidence="1 3">Uncharacterized protein</fullName>
    </submittedName>
</protein>
<dbReference type="RefSeq" id="XP_033536419.1">
    <property type="nucleotide sequence ID" value="XM_033677965.1"/>
</dbReference>
<dbReference type="AlphaFoldDB" id="A0A6G1G9N3"/>
<proteinExistence type="predicted"/>
<keyword evidence="2" id="KW-1185">Reference proteome</keyword>
<reference evidence="3" key="2">
    <citation type="submission" date="2020-04" db="EMBL/GenBank/DDBJ databases">
        <authorList>
            <consortium name="NCBI Genome Project"/>
        </authorList>
    </citation>
    <scope>NUCLEOTIDE SEQUENCE</scope>
    <source>
        <strain evidence="3">CBS 781.70</strain>
    </source>
</reference>
<dbReference type="EMBL" id="ML975152">
    <property type="protein sequence ID" value="KAF1814788.1"/>
    <property type="molecule type" value="Genomic_DNA"/>
</dbReference>
<reference evidence="1 3" key="1">
    <citation type="submission" date="2020-01" db="EMBL/GenBank/DDBJ databases">
        <authorList>
            <consortium name="DOE Joint Genome Institute"/>
            <person name="Haridas S."/>
            <person name="Albert R."/>
            <person name="Binder M."/>
            <person name="Bloem J."/>
            <person name="Labutti K."/>
            <person name="Salamov A."/>
            <person name="Andreopoulos B."/>
            <person name="Baker S.E."/>
            <person name="Barry K."/>
            <person name="Bills G."/>
            <person name="Bluhm B.H."/>
            <person name="Cannon C."/>
            <person name="Castanera R."/>
            <person name="Culley D.E."/>
            <person name="Daum C."/>
            <person name="Ezra D."/>
            <person name="Gonzalez J.B."/>
            <person name="Henrissat B."/>
            <person name="Kuo A."/>
            <person name="Liang C."/>
            <person name="Lipzen A."/>
            <person name="Lutzoni F."/>
            <person name="Magnuson J."/>
            <person name="Mondo S."/>
            <person name="Nolan M."/>
            <person name="Ohm R."/>
            <person name="Pangilinan J."/>
            <person name="Park H.-J."/>
            <person name="Ramirez L."/>
            <person name="Alfaro M."/>
            <person name="Sun H."/>
            <person name="Tritt A."/>
            <person name="Yoshinaga Y."/>
            <person name="Zwiers L.-H."/>
            <person name="Turgeon B.G."/>
            <person name="Goodwin S.B."/>
            <person name="Spatafora J.W."/>
            <person name="Crous P.W."/>
            <person name="Grigoriev I.V."/>
        </authorList>
    </citation>
    <scope>NUCLEOTIDE SEQUENCE</scope>
    <source>
        <strain evidence="1 3">CBS 781.70</strain>
    </source>
</reference>
<reference evidence="3" key="3">
    <citation type="submission" date="2025-04" db="UniProtKB">
        <authorList>
            <consortium name="RefSeq"/>
        </authorList>
    </citation>
    <scope>IDENTIFICATION</scope>
    <source>
        <strain evidence="3">CBS 781.70</strain>
    </source>
</reference>
<dbReference type="Gene3D" id="1.20.1410.10">
    <property type="entry name" value="I/LWEQ domain"/>
    <property type="match status" value="1"/>
</dbReference>
<name>A0A6G1G9N3_9PEZI</name>
<dbReference type="Proteomes" id="UP000504638">
    <property type="component" value="Unplaced"/>
</dbReference>
<gene>
    <name evidence="1 3" type="ORF">P152DRAFT_447091</name>
</gene>
<evidence type="ECO:0000313" key="2">
    <source>
        <dbReference type="Proteomes" id="UP000504638"/>
    </source>
</evidence>
<organism evidence="1">
    <name type="scientific">Eremomyces bilateralis CBS 781.70</name>
    <dbReference type="NCBI Taxonomy" id="1392243"/>
    <lineage>
        <taxon>Eukaryota</taxon>
        <taxon>Fungi</taxon>
        <taxon>Dikarya</taxon>
        <taxon>Ascomycota</taxon>
        <taxon>Pezizomycotina</taxon>
        <taxon>Dothideomycetes</taxon>
        <taxon>Dothideomycetes incertae sedis</taxon>
        <taxon>Eremomycetales</taxon>
        <taxon>Eremomycetaceae</taxon>
        <taxon>Eremomyces</taxon>
    </lineage>
</organism>
<accession>A0A6G1G9N3</accession>
<sequence>MSGASDALKRLLLLSKTTQSLISHFDSGLSTLLSAPTTTHTSASSLIQSTSATSSTPPDPTATLEALCALASHLKSRTSTLILLLLQTAPKDYGSASTLRAITPLLSEIGGKIVPTLVATVTTLANRETNTEWPAVVKKEVVADVAQIIAAVAALVGEVGVAGQGLRDAMDGGIAAVSEAKTMKETKYGQALLAGAGRVWGGVDVVVALKDKDGLARMIAGWIEERREVVADGVSELNGLGTPKEEGDEDFGDEEDELGDFGGEIEEDMREIYDSTMAKLGTLDELFVQLTKKVEGRNISEMAMVNGRHPVDQLLDAAKQIQEAVDDVAAGFYDGDEDGVNVPMTTIRNQVQIIHRVLDAMAHSSQEKANGTTNGTEDKTTDLIRLFEKLLEDLTRCSRLVDRLESNTLHPPIKTPLTASIDTEMVQFRFLAVQLKATLPSRSNPYLYYCPVSVYLQECSSDAGSNCTSSNQLSRHCSTSARGCRSRLSGLRYYGRGGRCNDVDHGRISARYTGLFADVYGSGLDL</sequence>
<evidence type="ECO:0000313" key="1">
    <source>
        <dbReference type="EMBL" id="KAF1814788.1"/>
    </source>
</evidence>